<dbReference type="eggNOG" id="COG3667">
    <property type="taxonomic scope" value="Bacteria"/>
</dbReference>
<name>A0A0A1W6N8_9SPHN</name>
<feature type="compositionally biased region" description="Basic residues" evidence="1">
    <location>
        <begin position="38"/>
        <end position="53"/>
    </location>
</feature>
<dbReference type="EMBL" id="BBPI01000034">
    <property type="protein sequence ID" value="GAM00589.1"/>
    <property type="molecule type" value="Genomic_DNA"/>
</dbReference>
<gene>
    <name evidence="2" type="primary">copB</name>
    <name evidence="2" type="ORF">SP5_034_01640</name>
</gene>
<dbReference type="OrthoDB" id="9778934at2"/>
<evidence type="ECO:0000313" key="2">
    <source>
        <dbReference type="EMBL" id="GAM00589.1"/>
    </source>
</evidence>
<comment type="caution">
    <text evidence="2">The sequence shown here is derived from an EMBL/GenBank/DDBJ whole genome shotgun (WGS) entry which is preliminary data.</text>
</comment>
<accession>A0A0A1W6N8</accession>
<evidence type="ECO:0000313" key="3">
    <source>
        <dbReference type="Proteomes" id="UP000032305"/>
    </source>
</evidence>
<dbReference type="AlphaFoldDB" id="A0A0A1W6N8"/>
<organism evidence="2 3">
    <name type="scientific">Sphingomonas parapaucimobilis NBRC 15100</name>
    <dbReference type="NCBI Taxonomy" id="1219049"/>
    <lineage>
        <taxon>Bacteria</taxon>
        <taxon>Pseudomonadati</taxon>
        <taxon>Pseudomonadota</taxon>
        <taxon>Alphaproteobacteria</taxon>
        <taxon>Sphingomonadales</taxon>
        <taxon>Sphingomonadaceae</taxon>
        <taxon>Sphingomonas</taxon>
    </lineage>
</organism>
<dbReference type="InterPro" id="IPR007939">
    <property type="entry name" value="Cu-R_B_prcur"/>
</dbReference>
<sequence>MIPFALLLLAEPQHRHDMMPGMTMPGMTMAPAATPKAKPAKPPRKAARRGRTLRKTEAATKPRAAACSAEHAAMGHCTPSDAPAAMDHGAMPGMGAMPTTADPCPPEHAAMGHCKPTAPAKEAPDADASMDHSAMPGMAMDHGAMAGMTPGQGAVGNAPPPPAPTDRAADRFYNPAAMAVADRQMRMEHGGMRFSQILFNLAEVQVRDGRDGYRWDGEGWFGGDIHRLVVKSEGEGTLRDRIGTAEVQALYSRAIDPYWNLQAGVRQDIGTGARRTYAVVGVEGLAPYWFDVEGALFLSDKGELLARTEAWIDQRLTQRAILQPRIEVNFAAQDVPDQRIAAGVSSLELGLRLRYEIAREFAPYVGVNWERRYGPASGGGAALALGIRTWF</sequence>
<evidence type="ECO:0000256" key="1">
    <source>
        <dbReference type="SAM" id="MobiDB-lite"/>
    </source>
</evidence>
<dbReference type="Pfam" id="PF05275">
    <property type="entry name" value="CopB"/>
    <property type="match status" value="1"/>
</dbReference>
<keyword evidence="3" id="KW-1185">Reference proteome</keyword>
<dbReference type="RefSeq" id="WP_042485686.1">
    <property type="nucleotide sequence ID" value="NZ_BBPI01000034.1"/>
</dbReference>
<dbReference type="Proteomes" id="UP000032305">
    <property type="component" value="Unassembled WGS sequence"/>
</dbReference>
<protein>
    <submittedName>
        <fullName evidence="2">Copper resistance protein CopB</fullName>
    </submittedName>
</protein>
<feature type="region of interest" description="Disordered" evidence="1">
    <location>
        <begin position="31"/>
        <end position="62"/>
    </location>
</feature>
<dbReference type="GO" id="GO:0006878">
    <property type="term" value="P:intracellular copper ion homeostasis"/>
    <property type="evidence" value="ECO:0007669"/>
    <property type="project" value="InterPro"/>
</dbReference>
<reference evidence="2 3" key="1">
    <citation type="submission" date="2014-11" db="EMBL/GenBank/DDBJ databases">
        <title>Whole genome shotgun sequence of Sphingomonas parapaucimobilis NBRC 15100.</title>
        <authorList>
            <person name="Katano-Makiyama Y."/>
            <person name="Hosoyama A."/>
            <person name="Hashimoto M."/>
            <person name="Hosoyama Y."/>
            <person name="Noguchi M."/>
            <person name="Numata M."/>
            <person name="Tsuchikane K."/>
            <person name="Hirakata S."/>
            <person name="Uohara A."/>
            <person name="Shimodaira J."/>
            <person name="Ohji S."/>
            <person name="Ichikawa N."/>
            <person name="Kimura A."/>
            <person name="Yamazoe A."/>
            <person name="Fujita N."/>
        </authorList>
    </citation>
    <scope>NUCLEOTIDE SEQUENCE [LARGE SCALE GENOMIC DNA]</scope>
    <source>
        <strain evidence="2 3">NBRC 15100</strain>
    </source>
</reference>
<proteinExistence type="predicted"/>
<dbReference type="GO" id="GO:0005507">
    <property type="term" value="F:copper ion binding"/>
    <property type="evidence" value="ECO:0007669"/>
    <property type="project" value="InterPro"/>
</dbReference>
<dbReference type="GO" id="GO:0009279">
    <property type="term" value="C:cell outer membrane"/>
    <property type="evidence" value="ECO:0007669"/>
    <property type="project" value="InterPro"/>
</dbReference>